<keyword evidence="4" id="KW-0732">Signal</keyword>
<dbReference type="AlphaFoldDB" id="E0VER0"/>
<evidence type="ECO:0000256" key="3">
    <source>
        <dbReference type="ARBA" id="ARBA00022679"/>
    </source>
</evidence>
<dbReference type="InterPro" id="IPR007657">
    <property type="entry name" value="Glycosyltransferase_61"/>
</dbReference>
<accession>E0VER0</accession>
<dbReference type="RefSeq" id="XP_002424604.1">
    <property type="nucleotide sequence ID" value="XM_002424559.1"/>
</dbReference>
<dbReference type="EnsemblMetazoa" id="PHUM137560-RA">
    <property type="protein sequence ID" value="PHUM137560-PA"/>
    <property type="gene ID" value="PHUM137560"/>
</dbReference>
<evidence type="ECO:0000256" key="5">
    <source>
        <dbReference type="ARBA" id="ARBA00022824"/>
    </source>
</evidence>
<dbReference type="InParanoid" id="E0VER0"/>
<dbReference type="VEuPathDB" id="VectorBase:PHUM137560"/>
<dbReference type="CTD" id="8234358"/>
<reference evidence="12" key="2">
    <citation type="submission" date="2007-04" db="EMBL/GenBank/DDBJ databases">
        <title>The genome of the human body louse.</title>
        <authorList>
            <consortium name="The Human Body Louse Genome Consortium"/>
            <person name="Kirkness E."/>
            <person name="Walenz B."/>
            <person name="Hass B."/>
            <person name="Bruggner R."/>
            <person name="Strausberg R."/>
        </authorList>
    </citation>
    <scope>NUCLEOTIDE SEQUENCE</scope>
    <source>
        <strain evidence="12">USDA</strain>
    </source>
</reference>
<dbReference type="KEGG" id="phu:Phum_PHUM137560"/>
<evidence type="ECO:0000313" key="12">
    <source>
        <dbReference type="EMBL" id="EEB11866.1"/>
    </source>
</evidence>
<evidence type="ECO:0000256" key="2">
    <source>
        <dbReference type="ARBA" id="ARBA00022676"/>
    </source>
</evidence>
<evidence type="ECO:0000256" key="9">
    <source>
        <dbReference type="ARBA" id="ARBA00048317"/>
    </source>
</evidence>
<keyword evidence="14" id="KW-1185">Reference proteome</keyword>
<dbReference type="EC" id="2.4.1.255" evidence="1"/>
<evidence type="ECO:0000256" key="1">
    <source>
        <dbReference type="ARBA" id="ARBA00011970"/>
    </source>
</evidence>
<feature type="domain" description="Glycosyltransferase 61 catalytic" evidence="11">
    <location>
        <begin position="315"/>
        <end position="420"/>
    </location>
</feature>
<dbReference type="GO" id="GO:0005788">
    <property type="term" value="C:endoplasmic reticulum lumen"/>
    <property type="evidence" value="ECO:0007669"/>
    <property type="project" value="TreeGrafter"/>
</dbReference>
<keyword evidence="5" id="KW-0256">Endoplasmic reticulum</keyword>
<keyword evidence="6" id="KW-0325">Glycoprotein</keyword>
<evidence type="ECO:0000313" key="14">
    <source>
        <dbReference type="Proteomes" id="UP000009046"/>
    </source>
</evidence>
<comment type="catalytic activity">
    <reaction evidence="10">
        <text>L-threonyl-[protein] + UDP-N-acetyl-alpha-D-glucosamine = 3-O-(N-acetyl-beta-D-glucosaminyl)-L-threonyl-[protein] + UDP + H(+)</text>
        <dbReference type="Rhea" id="RHEA:48908"/>
        <dbReference type="Rhea" id="RHEA-COMP:11060"/>
        <dbReference type="Rhea" id="RHEA-COMP:12252"/>
        <dbReference type="ChEBI" id="CHEBI:15378"/>
        <dbReference type="ChEBI" id="CHEBI:30013"/>
        <dbReference type="ChEBI" id="CHEBI:57705"/>
        <dbReference type="ChEBI" id="CHEBI:58223"/>
        <dbReference type="ChEBI" id="CHEBI:90840"/>
        <dbReference type="EC" id="2.4.1.255"/>
    </reaction>
</comment>
<evidence type="ECO:0000256" key="10">
    <source>
        <dbReference type="ARBA" id="ARBA00049432"/>
    </source>
</evidence>
<evidence type="ECO:0000256" key="6">
    <source>
        <dbReference type="ARBA" id="ARBA00023180"/>
    </source>
</evidence>
<comment type="catalytic activity">
    <reaction evidence="9">
        <text>L-seryl-[protein] + UDP-N-acetyl-alpha-D-glucosamine = 3-O-(N-acetyl-beta-D-glucosaminyl)-L-seryl-[protein] + UDP + H(+)</text>
        <dbReference type="Rhea" id="RHEA:48904"/>
        <dbReference type="Rhea" id="RHEA-COMP:9863"/>
        <dbReference type="Rhea" id="RHEA-COMP:12251"/>
        <dbReference type="ChEBI" id="CHEBI:15378"/>
        <dbReference type="ChEBI" id="CHEBI:29999"/>
        <dbReference type="ChEBI" id="CHEBI:57705"/>
        <dbReference type="ChEBI" id="CHEBI:58223"/>
        <dbReference type="ChEBI" id="CHEBI:90838"/>
        <dbReference type="EC" id="2.4.1.255"/>
    </reaction>
</comment>
<dbReference type="eggNOG" id="KOG4698">
    <property type="taxonomic scope" value="Eukaryota"/>
</dbReference>
<dbReference type="OrthoDB" id="529273at2759"/>
<evidence type="ECO:0000256" key="4">
    <source>
        <dbReference type="ARBA" id="ARBA00022729"/>
    </source>
</evidence>
<dbReference type="FunCoup" id="E0VER0">
    <property type="interactions" value="297"/>
</dbReference>
<reference evidence="12" key="1">
    <citation type="submission" date="2007-04" db="EMBL/GenBank/DDBJ databases">
        <title>Annotation of Pediculus humanus corporis strain USDA.</title>
        <authorList>
            <person name="Kirkness E."/>
            <person name="Hannick L."/>
            <person name="Hass B."/>
            <person name="Bruggner R."/>
            <person name="Lawson D."/>
            <person name="Bidwell S."/>
            <person name="Joardar V."/>
            <person name="Caler E."/>
            <person name="Walenz B."/>
            <person name="Inman J."/>
            <person name="Schobel S."/>
            <person name="Galinsky K."/>
            <person name="Amedeo P."/>
            <person name="Strausberg R."/>
        </authorList>
    </citation>
    <scope>NUCLEOTIDE SEQUENCE</scope>
    <source>
        <strain evidence="12">USDA</strain>
    </source>
</reference>
<dbReference type="OMA" id="GHCELNR"/>
<dbReference type="STRING" id="121224.E0VER0"/>
<evidence type="ECO:0000256" key="7">
    <source>
        <dbReference type="ARBA" id="ARBA00040944"/>
    </source>
</evidence>
<reference evidence="13" key="3">
    <citation type="submission" date="2020-05" db="UniProtKB">
        <authorList>
            <consortium name="EnsemblMetazoa"/>
        </authorList>
    </citation>
    <scope>IDENTIFICATION</scope>
    <source>
        <strain evidence="13">USDA</strain>
    </source>
</reference>
<name>E0VER0_PEDHC</name>
<sequence length="509" mass="59925">MIFCVSSSLHLRAYIIQFAINQLPFTQKFPEELKKCLSDEKCKSQEISVNPLPCWGYEENCHRNLVYSQPVCTENDGIHQHFKKNKTSIFYNQGDFGYIKSQRESIRVICEPKFKEDTALECSDHLQFCRGRNLFMNFSSLSTIKEPFRYKMDVFSYGDIGGYCELHKKRLSSLVDHLSPLQSWAPEIRFFKQFDERPIVNNLCDIIIMKPTFIMKIDATVNMYHHFCDFFNLYASLHVNMSHPLTFSTDINIIIWETFPYHSNFDEMWRVFSNNPILTLRNFIGKTVCFKNVVFPLLPRMIFGLYYNTPLISGCKKSGLFKAFSEFVLHRLKIKEHERENSQIKITLLSRETSFRNILNEKDLINSLSQNKSYNVKKTVFNKNMRFSSQLEIIRNTDILIGMHGAGLTHLLFLPDWAGVFELYNCEDENCYMDLARLRGVEYITWEDKNKLFKEDEGHHPQGGAHAKFTNYAFDVDEFLRLVDKLVSRVIHHEKFLKKITLVQRHEEL</sequence>
<dbReference type="Pfam" id="PF04577">
    <property type="entry name" value="Glyco_transf_61"/>
    <property type="match status" value="1"/>
</dbReference>
<dbReference type="InterPro" id="IPR049625">
    <property type="entry name" value="Glyco_transf_61_cat"/>
</dbReference>
<dbReference type="PANTHER" id="PTHR20961">
    <property type="entry name" value="GLYCOSYLTRANSFERASE"/>
    <property type="match status" value="1"/>
</dbReference>
<evidence type="ECO:0000259" key="11">
    <source>
        <dbReference type="Pfam" id="PF04577"/>
    </source>
</evidence>
<evidence type="ECO:0000313" key="13">
    <source>
        <dbReference type="EnsemblMetazoa" id="PHUM137560-PA"/>
    </source>
</evidence>
<keyword evidence="2" id="KW-0328">Glycosyltransferase</keyword>
<dbReference type="PANTHER" id="PTHR20961:SF148">
    <property type="entry name" value="EGF DOMAIN-SPECIFIC O-LINKED N-ACETYLGLUCOSAMINE TRANSFERASE"/>
    <property type="match status" value="1"/>
</dbReference>
<dbReference type="Proteomes" id="UP000009046">
    <property type="component" value="Unassembled WGS sequence"/>
</dbReference>
<proteinExistence type="predicted"/>
<dbReference type="EMBL" id="AAZO01001585">
    <property type="status" value="NOT_ANNOTATED_CDS"/>
    <property type="molecule type" value="Genomic_DNA"/>
</dbReference>
<evidence type="ECO:0000256" key="8">
    <source>
        <dbReference type="ARBA" id="ARBA00042574"/>
    </source>
</evidence>
<dbReference type="GeneID" id="8234358"/>
<keyword evidence="3 12" id="KW-0808">Transferase</keyword>
<gene>
    <name evidence="13" type="primary">8234358</name>
    <name evidence="12" type="ORF">Phum_PHUM137560</name>
</gene>
<protein>
    <recommendedName>
        <fullName evidence="7">EGF domain-specific O-linked N-acetylglucosamine transferase</fullName>
        <ecNumber evidence="1">2.4.1.255</ecNumber>
    </recommendedName>
    <alternativeName>
        <fullName evidence="8">Extracellular O-linked N-acetylglucosamine transferase</fullName>
    </alternativeName>
</protein>
<dbReference type="EMBL" id="DS235093">
    <property type="protein sequence ID" value="EEB11866.1"/>
    <property type="molecule type" value="Genomic_DNA"/>
</dbReference>
<organism>
    <name type="scientific">Pediculus humanus subsp. corporis</name>
    <name type="common">Body louse</name>
    <dbReference type="NCBI Taxonomy" id="121224"/>
    <lineage>
        <taxon>Eukaryota</taxon>
        <taxon>Metazoa</taxon>
        <taxon>Ecdysozoa</taxon>
        <taxon>Arthropoda</taxon>
        <taxon>Hexapoda</taxon>
        <taxon>Insecta</taxon>
        <taxon>Pterygota</taxon>
        <taxon>Neoptera</taxon>
        <taxon>Paraneoptera</taxon>
        <taxon>Psocodea</taxon>
        <taxon>Troctomorpha</taxon>
        <taxon>Phthiraptera</taxon>
        <taxon>Anoplura</taxon>
        <taxon>Pediculidae</taxon>
        <taxon>Pediculus</taxon>
    </lineage>
</organism>
<dbReference type="HOGENOM" id="CLU_039300_0_0_1"/>
<dbReference type="GO" id="GO:0097363">
    <property type="term" value="F:protein O-acetylglucosaminyltransferase activity"/>
    <property type="evidence" value="ECO:0007669"/>
    <property type="project" value="UniProtKB-EC"/>
</dbReference>